<dbReference type="OrthoDB" id="33058at2157"/>
<dbReference type="EMBL" id="CP045484">
    <property type="protein sequence ID" value="QGR16543.1"/>
    <property type="molecule type" value="Genomic_DNA"/>
</dbReference>
<evidence type="ECO:0000313" key="5">
    <source>
        <dbReference type="Proteomes" id="UP000582213"/>
    </source>
</evidence>
<evidence type="ECO:0000313" key="4">
    <source>
        <dbReference type="Proteomes" id="UP000427373"/>
    </source>
</evidence>
<keyword evidence="4" id="KW-1185">Reference proteome</keyword>
<dbReference type="Proteomes" id="UP000582213">
    <property type="component" value="Unassembled WGS sequence"/>
</dbReference>
<dbReference type="AlphaFoldDB" id="A0A650CFB0"/>
<organism evidence="3 4">
    <name type="scientific">Sulfurisphaera ohwakuensis</name>
    <dbReference type="NCBI Taxonomy" id="69656"/>
    <lineage>
        <taxon>Archaea</taxon>
        <taxon>Thermoproteota</taxon>
        <taxon>Thermoprotei</taxon>
        <taxon>Sulfolobales</taxon>
        <taxon>Sulfolobaceae</taxon>
        <taxon>Sulfurisphaera</taxon>
    </lineage>
</organism>
<feature type="transmembrane region" description="Helical" evidence="1">
    <location>
        <begin position="7"/>
        <end position="26"/>
    </location>
</feature>
<gene>
    <name evidence="3" type="ORF">D1869_04525</name>
    <name evidence="2" type="ORF">HNQ62_001945</name>
</gene>
<dbReference type="RefSeq" id="WP_156014099.1">
    <property type="nucleotide sequence ID" value="NZ_CP045484.1"/>
</dbReference>
<proteinExistence type="predicted"/>
<keyword evidence="1" id="KW-1133">Transmembrane helix</keyword>
<reference evidence="2 5" key="2">
    <citation type="submission" date="2020-08" db="EMBL/GenBank/DDBJ databases">
        <title>Genomic Encyclopedia of Type Strains, Phase IV (KMG-IV): sequencing the most valuable type-strain genomes for metagenomic binning, comparative biology and taxonomic classification.</title>
        <authorList>
            <person name="Goeker M."/>
        </authorList>
    </citation>
    <scope>NUCLEOTIDE SEQUENCE [LARGE SCALE GENOMIC DNA]</scope>
    <source>
        <strain evidence="2 5">DSM 12421</strain>
    </source>
</reference>
<evidence type="ECO:0000313" key="3">
    <source>
        <dbReference type="EMBL" id="QGR16543.1"/>
    </source>
</evidence>
<keyword evidence="1" id="KW-0812">Transmembrane</keyword>
<accession>A0A650CFB0</accession>
<protein>
    <submittedName>
        <fullName evidence="3">Uncharacterized protein</fullName>
    </submittedName>
</protein>
<evidence type="ECO:0000256" key="1">
    <source>
        <dbReference type="SAM" id="Phobius"/>
    </source>
</evidence>
<dbReference type="KEGG" id="soh:D1869_04525"/>
<feature type="transmembrane region" description="Helical" evidence="1">
    <location>
        <begin position="62"/>
        <end position="80"/>
    </location>
</feature>
<dbReference type="Proteomes" id="UP000427373">
    <property type="component" value="Chromosome"/>
</dbReference>
<dbReference type="GeneID" id="42800484"/>
<reference evidence="3 4" key="1">
    <citation type="submission" date="2019-10" db="EMBL/GenBank/DDBJ databases">
        <title>Genome Sequences from Six Type Strain Members of the Archaeal Family Sulfolobaceae: Acidianus ambivalens, Acidianus infernus, Metallosphaera prunae, Stygiolobus azoricus, Sulfolobus metallicus, and Sulfurisphaera ohwakuensis.</title>
        <authorList>
            <person name="Counts J.A."/>
            <person name="Kelly R.M."/>
        </authorList>
    </citation>
    <scope>NUCLEOTIDE SEQUENCE [LARGE SCALE GENOMIC DNA]</scope>
    <source>
        <strain evidence="3 4">TA-1</strain>
    </source>
</reference>
<dbReference type="EMBL" id="JACHFY010000011">
    <property type="protein sequence ID" value="MBB5254172.1"/>
    <property type="molecule type" value="Genomic_DNA"/>
</dbReference>
<keyword evidence="1" id="KW-0472">Membrane</keyword>
<name>A0A650CFB0_SULOH</name>
<evidence type="ECO:0000313" key="2">
    <source>
        <dbReference type="EMBL" id="MBB5254172.1"/>
    </source>
</evidence>
<sequence length="90" mass="10508">MVESKYIRRIIAPLVLSLFAIGWYQFSKIYLTHADNLALSNANFAVYVQTQQFDGYLTATKYICYAIVYLGLILFWYNLVKFVEVKEKHG</sequence>